<evidence type="ECO:0000313" key="16">
    <source>
        <dbReference type="EMBL" id="KAH3852241.1"/>
    </source>
</evidence>
<keyword evidence="15" id="KW-1133">Transmembrane helix</keyword>
<evidence type="ECO:0000256" key="2">
    <source>
        <dbReference type="ARBA" id="ARBA00004174"/>
    </source>
</evidence>
<keyword evidence="11 14" id="KW-0503">Monooxygenase</keyword>
<dbReference type="Gene3D" id="1.10.630.10">
    <property type="entry name" value="Cytochrome P450"/>
    <property type="match status" value="1"/>
</dbReference>
<reference evidence="16" key="2">
    <citation type="submission" date="2020-11" db="EMBL/GenBank/DDBJ databases">
        <authorList>
            <person name="McCartney M.A."/>
            <person name="Auch B."/>
            <person name="Kono T."/>
            <person name="Mallez S."/>
            <person name="Becker A."/>
            <person name="Gohl D.M."/>
            <person name="Silverstein K.A.T."/>
            <person name="Koren S."/>
            <person name="Bechman K.B."/>
            <person name="Herman A."/>
            <person name="Abrahante J.E."/>
            <person name="Garbe J."/>
        </authorList>
    </citation>
    <scope>NUCLEOTIDE SEQUENCE</scope>
    <source>
        <strain evidence="16">Duluth1</strain>
        <tissue evidence="16">Whole animal</tissue>
    </source>
</reference>
<dbReference type="GO" id="GO:0005789">
    <property type="term" value="C:endoplasmic reticulum membrane"/>
    <property type="evidence" value="ECO:0007669"/>
    <property type="project" value="UniProtKB-SubCell"/>
</dbReference>
<keyword evidence="17" id="KW-1185">Reference proteome</keyword>
<dbReference type="FunFam" id="1.10.630.10:FF:000238">
    <property type="entry name" value="Cytochrome P450 2A6"/>
    <property type="match status" value="1"/>
</dbReference>
<dbReference type="InterPro" id="IPR002401">
    <property type="entry name" value="Cyt_P450_E_grp-I"/>
</dbReference>
<name>A0A9D4R233_DREPO</name>
<dbReference type="AlphaFoldDB" id="A0A9D4R233"/>
<protein>
    <recommendedName>
        <fullName evidence="18">Cytochrome P450</fullName>
    </recommendedName>
</protein>
<sequence>MFAASILNIFPLQDSTGVLVFIVTFLLIYWSTRRHPGIPPGPGRWPIIGNLGSLAGPDKLKVFRDLRLKYGDVFALYFGSELTVILNGYEAIKDAFLKQGRQFSFRPENDFVRRSVISNLIFGNGPECKAKRVCIMNAFRDLCFTRNGVVLEQIVHDELDFLIEIITKNAKAFCPRKTMSMSFASVIFNILHGKRPERGEKRFQWYMDTLDQGFEVFLRSQVRHYCFPWLDKLPGDLLRLQYAKDVSVSVSEFFEEIFKEREAASLPGSRDCLLDFFLSEDSPVARDEIWKCHHDLMGAGSETSATTMNWMILLLALYPDVQAKLYAEITRKIGKELPAISDRSKIPYVEAVILETLRIGSIVPLGVPHFVKEDVSFRGFYIPNGTTIIANVTSVHHDPSVFPDPFAFRPERFLDESGRVLQASEQVIPFSMGQRSCIGESIARIELFLYVTRIVQNVEFRLPAGCKRPTLNGVFGITYRPEDYNVDIAKRN</sequence>
<evidence type="ECO:0000256" key="8">
    <source>
        <dbReference type="ARBA" id="ARBA00022848"/>
    </source>
</evidence>
<evidence type="ECO:0000256" key="11">
    <source>
        <dbReference type="ARBA" id="ARBA00023033"/>
    </source>
</evidence>
<feature type="binding site" description="axial binding residue" evidence="13">
    <location>
        <position position="437"/>
    </location>
    <ligand>
        <name>heme</name>
        <dbReference type="ChEBI" id="CHEBI:30413"/>
    </ligand>
    <ligandPart>
        <name>Fe</name>
        <dbReference type="ChEBI" id="CHEBI:18248"/>
    </ligandPart>
</feature>
<reference evidence="16" key="1">
    <citation type="journal article" date="2019" name="bioRxiv">
        <title>The Genome of the Zebra Mussel, Dreissena polymorpha: A Resource for Invasive Species Research.</title>
        <authorList>
            <person name="McCartney M.A."/>
            <person name="Auch B."/>
            <person name="Kono T."/>
            <person name="Mallez S."/>
            <person name="Zhang Y."/>
            <person name="Obille A."/>
            <person name="Becker A."/>
            <person name="Abrahante J.E."/>
            <person name="Garbe J."/>
            <person name="Badalamenti J.P."/>
            <person name="Herman A."/>
            <person name="Mangelson H."/>
            <person name="Liachko I."/>
            <person name="Sullivan S."/>
            <person name="Sone E.D."/>
            <person name="Koren S."/>
            <person name="Silverstein K.A.T."/>
            <person name="Beckman K.B."/>
            <person name="Gohl D.M."/>
        </authorList>
    </citation>
    <scope>NUCLEOTIDE SEQUENCE</scope>
    <source>
        <strain evidence="16">Duluth1</strain>
        <tissue evidence="16">Whole animal</tissue>
    </source>
</reference>
<evidence type="ECO:0008006" key="18">
    <source>
        <dbReference type="Google" id="ProtNLM"/>
    </source>
</evidence>
<keyword evidence="7" id="KW-0256">Endoplasmic reticulum</keyword>
<keyword evidence="10 13" id="KW-0408">Iron</keyword>
<evidence type="ECO:0000256" key="12">
    <source>
        <dbReference type="ARBA" id="ARBA00023136"/>
    </source>
</evidence>
<comment type="caution">
    <text evidence="16">The sequence shown here is derived from an EMBL/GenBank/DDBJ whole genome shotgun (WGS) entry which is preliminary data.</text>
</comment>
<dbReference type="GO" id="GO:0004497">
    <property type="term" value="F:monooxygenase activity"/>
    <property type="evidence" value="ECO:0007669"/>
    <property type="project" value="UniProtKB-KW"/>
</dbReference>
<dbReference type="SUPFAM" id="SSF48264">
    <property type="entry name" value="Cytochrome P450"/>
    <property type="match status" value="1"/>
</dbReference>
<dbReference type="GO" id="GO:0020037">
    <property type="term" value="F:heme binding"/>
    <property type="evidence" value="ECO:0007669"/>
    <property type="project" value="InterPro"/>
</dbReference>
<dbReference type="Pfam" id="PF00067">
    <property type="entry name" value="p450"/>
    <property type="match status" value="1"/>
</dbReference>
<comment type="similarity">
    <text evidence="4 14">Belongs to the cytochrome P450 family.</text>
</comment>
<dbReference type="InterPro" id="IPR017972">
    <property type="entry name" value="Cyt_P450_CS"/>
</dbReference>
<dbReference type="Proteomes" id="UP000828390">
    <property type="component" value="Unassembled WGS sequence"/>
</dbReference>
<evidence type="ECO:0000256" key="5">
    <source>
        <dbReference type="ARBA" id="ARBA00022617"/>
    </source>
</evidence>
<keyword evidence="9 14" id="KW-0560">Oxidoreductase</keyword>
<dbReference type="InterPro" id="IPR050182">
    <property type="entry name" value="Cytochrome_P450_fam2"/>
</dbReference>
<evidence type="ECO:0000256" key="15">
    <source>
        <dbReference type="SAM" id="Phobius"/>
    </source>
</evidence>
<dbReference type="GO" id="GO:0005506">
    <property type="term" value="F:iron ion binding"/>
    <property type="evidence" value="ECO:0007669"/>
    <property type="project" value="InterPro"/>
</dbReference>
<dbReference type="PRINTS" id="PR00385">
    <property type="entry name" value="P450"/>
</dbReference>
<evidence type="ECO:0000256" key="3">
    <source>
        <dbReference type="ARBA" id="ARBA00004406"/>
    </source>
</evidence>
<dbReference type="PANTHER" id="PTHR24300">
    <property type="entry name" value="CYTOCHROME P450 508A4-RELATED"/>
    <property type="match status" value="1"/>
</dbReference>
<feature type="transmembrane region" description="Helical" evidence="15">
    <location>
        <begin position="12"/>
        <end position="30"/>
    </location>
</feature>
<comment type="cofactor">
    <cofactor evidence="1 13">
        <name>heme</name>
        <dbReference type="ChEBI" id="CHEBI:30413"/>
    </cofactor>
</comment>
<dbReference type="InterPro" id="IPR036396">
    <property type="entry name" value="Cyt_P450_sf"/>
</dbReference>
<dbReference type="InterPro" id="IPR001128">
    <property type="entry name" value="Cyt_P450"/>
</dbReference>
<dbReference type="PROSITE" id="PS00086">
    <property type="entry name" value="CYTOCHROME_P450"/>
    <property type="match status" value="1"/>
</dbReference>
<accession>A0A9D4R233</accession>
<evidence type="ECO:0000256" key="7">
    <source>
        <dbReference type="ARBA" id="ARBA00022824"/>
    </source>
</evidence>
<organism evidence="16 17">
    <name type="scientific">Dreissena polymorpha</name>
    <name type="common">Zebra mussel</name>
    <name type="synonym">Mytilus polymorpha</name>
    <dbReference type="NCBI Taxonomy" id="45954"/>
    <lineage>
        <taxon>Eukaryota</taxon>
        <taxon>Metazoa</taxon>
        <taxon>Spiralia</taxon>
        <taxon>Lophotrochozoa</taxon>
        <taxon>Mollusca</taxon>
        <taxon>Bivalvia</taxon>
        <taxon>Autobranchia</taxon>
        <taxon>Heteroconchia</taxon>
        <taxon>Euheterodonta</taxon>
        <taxon>Imparidentia</taxon>
        <taxon>Neoheterodontei</taxon>
        <taxon>Myida</taxon>
        <taxon>Dreissenoidea</taxon>
        <taxon>Dreissenidae</taxon>
        <taxon>Dreissena</taxon>
    </lineage>
</organism>
<gene>
    <name evidence="16" type="ORF">DPMN_094743</name>
</gene>
<evidence type="ECO:0000256" key="4">
    <source>
        <dbReference type="ARBA" id="ARBA00010617"/>
    </source>
</evidence>
<dbReference type="EMBL" id="JAIWYP010000003">
    <property type="protein sequence ID" value="KAH3852241.1"/>
    <property type="molecule type" value="Genomic_DNA"/>
</dbReference>
<evidence type="ECO:0000313" key="17">
    <source>
        <dbReference type="Proteomes" id="UP000828390"/>
    </source>
</evidence>
<evidence type="ECO:0000256" key="6">
    <source>
        <dbReference type="ARBA" id="ARBA00022723"/>
    </source>
</evidence>
<dbReference type="PRINTS" id="PR00463">
    <property type="entry name" value="EP450I"/>
</dbReference>
<evidence type="ECO:0000256" key="1">
    <source>
        <dbReference type="ARBA" id="ARBA00001971"/>
    </source>
</evidence>
<dbReference type="GO" id="GO:0016705">
    <property type="term" value="F:oxidoreductase activity, acting on paired donors, with incorporation or reduction of molecular oxygen"/>
    <property type="evidence" value="ECO:0007669"/>
    <property type="project" value="InterPro"/>
</dbReference>
<keyword evidence="6 13" id="KW-0479">Metal-binding</keyword>
<keyword evidence="5 13" id="KW-0349">Heme</keyword>
<evidence type="ECO:0000256" key="9">
    <source>
        <dbReference type="ARBA" id="ARBA00023002"/>
    </source>
</evidence>
<evidence type="ECO:0000256" key="14">
    <source>
        <dbReference type="RuleBase" id="RU000461"/>
    </source>
</evidence>
<evidence type="ECO:0000256" key="13">
    <source>
        <dbReference type="PIRSR" id="PIRSR602401-1"/>
    </source>
</evidence>
<comment type="subcellular location">
    <subcellularLocation>
        <location evidence="3">Endoplasmic reticulum membrane</location>
        <topology evidence="3">Peripheral membrane protein</topology>
    </subcellularLocation>
    <subcellularLocation>
        <location evidence="2">Microsome membrane</location>
        <topology evidence="2">Peripheral membrane protein</topology>
    </subcellularLocation>
</comment>
<keyword evidence="8" id="KW-0492">Microsome</keyword>
<evidence type="ECO:0000256" key="10">
    <source>
        <dbReference type="ARBA" id="ARBA00023004"/>
    </source>
</evidence>
<proteinExistence type="inferred from homology"/>
<keyword evidence="15" id="KW-0812">Transmembrane</keyword>
<keyword evidence="12 15" id="KW-0472">Membrane</keyword>